<sequence>MRPVNLFVFSVLLAGQALALNIAIGGPVGIVTADKFLTVQDTNLTSQCQTACNPANAAIQACNGDDACLCRNDTVTAVTACQQCYFTTVIKENRQMPDPRAGSTPALAAYVAACQASPANVTVPATEVTLTLPPDWDGPTGEHLNLGETIVYVVTGAIIGIGSIGILCTM</sequence>
<keyword evidence="2" id="KW-1185">Reference proteome</keyword>
<evidence type="ECO:0000313" key="2">
    <source>
        <dbReference type="Proteomes" id="UP001207468"/>
    </source>
</evidence>
<protein>
    <submittedName>
        <fullName evidence="1">Uncharacterized protein</fullName>
    </submittedName>
</protein>
<dbReference type="EMBL" id="JAGFNK010000012">
    <property type="protein sequence ID" value="KAI9512154.1"/>
    <property type="molecule type" value="Genomic_DNA"/>
</dbReference>
<organism evidence="1 2">
    <name type="scientific">Russula earlei</name>
    <dbReference type="NCBI Taxonomy" id="71964"/>
    <lineage>
        <taxon>Eukaryota</taxon>
        <taxon>Fungi</taxon>
        <taxon>Dikarya</taxon>
        <taxon>Basidiomycota</taxon>
        <taxon>Agaricomycotina</taxon>
        <taxon>Agaricomycetes</taxon>
        <taxon>Russulales</taxon>
        <taxon>Russulaceae</taxon>
        <taxon>Russula</taxon>
    </lineage>
</organism>
<evidence type="ECO:0000313" key="1">
    <source>
        <dbReference type="EMBL" id="KAI9512154.1"/>
    </source>
</evidence>
<name>A0ACC0UM52_9AGAM</name>
<accession>A0ACC0UM52</accession>
<gene>
    <name evidence="1" type="ORF">F5148DRAFT_1008607</name>
</gene>
<dbReference type="Proteomes" id="UP001207468">
    <property type="component" value="Unassembled WGS sequence"/>
</dbReference>
<reference evidence="1" key="1">
    <citation type="submission" date="2021-03" db="EMBL/GenBank/DDBJ databases">
        <title>Evolutionary priming and transition to the ectomycorrhizal habit in an iconic lineage of mushroom-forming fungi: is preadaptation a requirement?</title>
        <authorList>
            <consortium name="DOE Joint Genome Institute"/>
            <person name="Looney B.P."/>
            <person name="Miyauchi S."/>
            <person name="Morin E."/>
            <person name="Drula E."/>
            <person name="Courty P.E."/>
            <person name="Chicoki N."/>
            <person name="Fauchery L."/>
            <person name="Kohler A."/>
            <person name="Kuo A."/>
            <person name="LaButti K."/>
            <person name="Pangilinan J."/>
            <person name="Lipzen A."/>
            <person name="Riley R."/>
            <person name="Andreopoulos W."/>
            <person name="He G."/>
            <person name="Johnson J."/>
            <person name="Barry K.W."/>
            <person name="Grigoriev I.V."/>
            <person name="Nagy L."/>
            <person name="Hibbett D."/>
            <person name="Henrissat B."/>
            <person name="Matheny P.B."/>
            <person name="Labbe J."/>
            <person name="Martin A.F."/>
        </authorList>
    </citation>
    <scope>NUCLEOTIDE SEQUENCE</scope>
    <source>
        <strain evidence="1">BPL698</strain>
    </source>
</reference>
<comment type="caution">
    <text evidence="1">The sequence shown here is derived from an EMBL/GenBank/DDBJ whole genome shotgun (WGS) entry which is preliminary data.</text>
</comment>
<proteinExistence type="predicted"/>